<dbReference type="HAMAP" id="MF_01416">
    <property type="entry name" value="ATP_synth_delta_bact"/>
    <property type="match status" value="1"/>
</dbReference>
<dbReference type="SUPFAM" id="SSF101152">
    <property type="entry name" value="Mob1/phocein"/>
    <property type="match status" value="1"/>
</dbReference>
<dbReference type="Gene3D" id="1.20.140.30">
    <property type="entry name" value="MOB kinase activator"/>
    <property type="match status" value="1"/>
</dbReference>
<dbReference type="InterPro" id="IPR020781">
    <property type="entry name" value="ATPase_OSCP/d_CS"/>
</dbReference>
<evidence type="ECO:0000256" key="4">
    <source>
        <dbReference type="ARBA" id="ARBA00022448"/>
    </source>
</evidence>
<dbReference type="Gene3D" id="1.10.520.20">
    <property type="entry name" value="N-terminal domain of the delta subunit of the F1F0-ATP synthase"/>
    <property type="match status" value="1"/>
</dbReference>
<proteinExistence type="inferred from homology"/>
<evidence type="ECO:0000256" key="8">
    <source>
        <dbReference type="ARBA" id="ARBA00023310"/>
    </source>
</evidence>
<feature type="binding site" evidence="9">
    <location>
        <position position="236"/>
    </location>
    <ligand>
        <name>Zn(2+)</name>
        <dbReference type="ChEBI" id="CHEBI:29105"/>
    </ligand>
</feature>
<organism evidence="10 11">
    <name type="scientific">Purpureocillium lavendulum</name>
    <dbReference type="NCBI Taxonomy" id="1247861"/>
    <lineage>
        <taxon>Eukaryota</taxon>
        <taxon>Fungi</taxon>
        <taxon>Dikarya</taxon>
        <taxon>Ascomycota</taxon>
        <taxon>Pezizomycotina</taxon>
        <taxon>Sordariomycetes</taxon>
        <taxon>Hypocreomycetidae</taxon>
        <taxon>Hypocreales</taxon>
        <taxon>Ophiocordycipitaceae</taxon>
        <taxon>Purpureocillium</taxon>
    </lineage>
</organism>
<dbReference type="InterPro" id="IPR005301">
    <property type="entry name" value="MOB_kinase_act_fam"/>
</dbReference>
<dbReference type="PROSITE" id="PS00389">
    <property type="entry name" value="ATPASE_DELTA"/>
    <property type="match status" value="1"/>
</dbReference>
<keyword evidence="9" id="KW-0862">Zinc</keyword>
<keyword evidence="4" id="KW-0813">Transport</keyword>
<dbReference type="Pfam" id="PF00213">
    <property type="entry name" value="OSCP"/>
    <property type="match status" value="1"/>
</dbReference>
<keyword evidence="11" id="KW-1185">Reference proteome</keyword>
<name>A0AB34FJM9_9HYPO</name>
<dbReference type="SUPFAM" id="SSF47928">
    <property type="entry name" value="N-terminal domain of the delta subunit of the F1F0-ATP synthase"/>
    <property type="match status" value="1"/>
</dbReference>
<keyword evidence="7" id="KW-0472">Membrane</keyword>
<dbReference type="NCBIfam" id="TIGR01145">
    <property type="entry name" value="ATP_synt_delta"/>
    <property type="match status" value="1"/>
</dbReference>
<keyword evidence="6" id="KW-0406">Ion transport</keyword>
<dbReference type="PANTHER" id="PTHR22599">
    <property type="entry name" value="MPS ONE BINDER KINASE ACTIVATOR-LIKE MOB"/>
    <property type="match status" value="1"/>
</dbReference>
<evidence type="ECO:0000313" key="10">
    <source>
        <dbReference type="EMBL" id="KAJ6439663.1"/>
    </source>
</evidence>
<evidence type="ECO:0000256" key="3">
    <source>
        <dbReference type="ARBA" id="ARBA00014723"/>
    </source>
</evidence>
<dbReference type="InterPro" id="IPR000711">
    <property type="entry name" value="ATPase_OSCP/dsu"/>
</dbReference>
<dbReference type="Proteomes" id="UP001163105">
    <property type="component" value="Unassembled WGS sequence"/>
</dbReference>
<evidence type="ECO:0000256" key="5">
    <source>
        <dbReference type="ARBA" id="ARBA00022781"/>
    </source>
</evidence>
<gene>
    <name evidence="10" type="primary">MOB1</name>
    <name evidence="10" type="ORF">O9K51_07553</name>
</gene>
<keyword evidence="5" id="KW-0375">Hydrogen ion transport</keyword>
<dbReference type="EMBL" id="JAQHRD010000006">
    <property type="protein sequence ID" value="KAJ6439663.1"/>
    <property type="molecule type" value="Genomic_DNA"/>
</dbReference>
<comment type="caution">
    <text evidence="10">The sequence shown here is derived from an EMBL/GenBank/DDBJ whole genome shotgun (WGS) entry which is preliminary data.</text>
</comment>
<sequence length="520" mass="56839">MAAAVAAAAFRYLSPKTVVAMSRIDNTIIPVHEDRSAGRPLSDSSIGTIANVQALADYSNQRTKNQFRPRVGKGGATSYQLRQYAEVTLGGGSLRKVVKLPEGEDENEWLAVNMVDFYNQINLLYGAITEFCSPQSCPEMKATDEYESLTFLFVETAADHRRFEYLWQDSENYKKPTKMPAPAYIEQLMTWVQANIDNESVLPSKIGVPFPKSFPALVRQIFKRMYRVYAHIYCHHYPVIRELGLEPHLNTSFKQYVLFIDEHGLASGRDYWGPLGDLVDSILPSTTNSAFHARHVLPTSRPRRPGRRPQRALALRAAPVRTFAAAASTEGQPPITVFGLDGTYASALYTAASKTSSLDPTAKALATLGSIVDKDPKLSQILAAPTLTAEDKSAVVAELTKQAGASGETVKNFLDTLAENNRLGLLQGVCSKFGQIMAAARGEVEMTVTSAQALDSKTLSRLETAVSKSSYVGQGKKLKVTNQVNPDIVGGLVVEVGDRTIDLSVSSRIAKMNKLLTDTL</sequence>
<accession>A0AB34FJM9</accession>
<dbReference type="PRINTS" id="PR00125">
    <property type="entry name" value="ATPASEDELTA"/>
</dbReference>
<feature type="binding site" evidence="9">
    <location>
        <position position="137"/>
    </location>
    <ligand>
        <name>Zn(2+)</name>
        <dbReference type="ChEBI" id="CHEBI:29105"/>
    </ligand>
</feature>
<evidence type="ECO:0000256" key="2">
    <source>
        <dbReference type="ARBA" id="ARBA00007046"/>
    </source>
</evidence>
<evidence type="ECO:0000256" key="9">
    <source>
        <dbReference type="PIRSR" id="PIRSR605301-1"/>
    </source>
</evidence>
<dbReference type="GO" id="GO:0016020">
    <property type="term" value="C:membrane"/>
    <property type="evidence" value="ECO:0007669"/>
    <property type="project" value="UniProtKB-SubCell"/>
</dbReference>
<keyword evidence="8" id="KW-0066">ATP synthesis</keyword>
<reference evidence="10" key="1">
    <citation type="submission" date="2023-01" db="EMBL/GenBank/DDBJ databases">
        <title>The growth and conidiation of Purpureocillium lavendulum are regulated by nitrogen source and histone H3K14 acetylation.</title>
        <authorList>
            <person name="Tang P."/>
            <person name="Han J."/>
            <person name="Zhang C."/>
            <person name="Tang P."/>
            <person name="Qi F."/>
            <person name="Zhang K."/>
            <person name="Liang L."/>
        </authorList>
    </citation>
    <scope>NUCLEOTIDE SEQUENCE</scope>
    <source>
        <strain evidence="10">YMF1.00683</strain>
    </source>
</reference>
<comment type="subcellular location">
    <subcellularLocation>
        <location evidence="1">Membrane</location>
    </subcellularLocation>
</comment>
<dbReference type="InterPro" id="IPR036703">
    <property type="entry name" value="MOB_kinase_act_sf"/>
</dbReference>
<comment type="similarity">
    <text evidence="2">Belongs to the ATPase delta chain family.</text>
</comment>
<dbReference type="AlphaFoldDB" id="A0AB34FJM9"/>
<evidence type="ECO:0000256" key="1">
    <source>
        <dbReference type="ARBA" id="ARBA00004370"/>
    </source>
</evidence>
<keyword evidence="9" id="KW-0479">Metal-binding</keyword>
<evidence type="ECO:0000313" key="11">
    <source>
        <dbReference type="Proteomes" id="UP001163105"/>
    </source>
</evidence>
<dbReference type="Pfam" id="PF03637">
    <property type="entry name" value="Mob1_phocein"/>
    <property type="match status" value="1"/>
</dbReference>
<feature type="binding site" evidence="9">
    <location>
        <position position="132"/>
    </location>
    <ligand>
        <name>Zn(2+)</name>
        <dbReference type="ChEBI" id="CHEBI:29105"/>
    </ligand>
</feature>
<dbReference type="InterPro" id="IPR026015">
    <property type="entry name" value="ATP_synth_OSCP/delta_N_sf"/>
</dbReference>
<dbReference type="GO" id="GO:0046933">
    <property type="term" value="F:proton-transporting ATP synthase activity, rotational mechanism"/>
    <property type="evidence" value="ECO:0007669"/>
    <property type="project" value="InterPro"/>
</dbReference>
<feature type="binding site" evidence="9">
    <location>
        <position position="231"/>
    </location>
    <ligand>
        <name>Zn(2+)</name>
        <dbReference type="ChEBI" id="CHEBI:29105"/>
    </ligand>
</feature>
<dbReference type="SMART" id="SM01388">
    <property type="entry name" value="Mob1_phocein"/>
    <property type="match status" value="1"/>
</dbReference>
<evidence type="ECO:0000256" key="7">
    <source>
        <dbReference type="ARBA" id="ARBA00023136"/>
    </source>
</evidence>
<evidence type="ECO:0000256" key="6">
    <source>
        <dbReference type="ARBA" id="ARBA00023065"/>
    </source>
</evidence>
<protein>
    <recommendedName>
        <fullName evidence="3">ATP synthase subunit 5, mitochondrial</fullName>
    </recommendedName>
</protein>